<dbReference type="RefSeq" id="XP_049301860.1">
    <property type="nucleotide sequence ID" value="XM_049445903.1"/>
</dbReference>
<name>A0ABM3IXZ5_BACDO</name>
<reference evidence="2" key="2">
    <citation type="submission" date="2025-08" db="UniProtKB">
        <authorList>
            <consortium name="RefSeq"/>
        </authorList>
    </citation>
    <scope>IDENTIFICATION</scope>
    <source>
        <tissue evidence="2">Adult</tissue>
    </source>
</reference>
<evidence type="ECO:0000313" key="2">
    <source>
        <dbReference type="RefSeq" id="XP_049301860.1"/>
    </source>
</evidence>
<keyword evidence="1" id="KW-1185">Reference proteome</keyword>
<organism evidence="1 2">
    <name type="scientific">Bactrocera dorsalis</name>
    <name type="common">Oriental fruit fly</name>
    <name type="synonym">Dacus dorsalis</name>
    <dbReference type="NCBI Taxonomy" id="27457"/>
    <lineage>
        <taxon>Eukaryota</taxon>
        <taxon>Metazoa</taxon>
        <taxon>Ecdysozoa</taxon>
        <taxon>Arthropoda</taxon>
        <taxon>Hexapoda</taxon>
        <taxon>Insecta</taxon>
        <taxon>Pterygota</taxon>
        <taxon>Neoptera</taxon>
        <taxon>Endopterygota</taxon>
        <taxon>Diptera</taxon>
        <taxon>Brachycera</taxon>
        <taxon>Muscomorpha</taxon>
        <taxon>Tephritoidea</taxon>
        <taxon>Tephritidae</taxon>
        <taxon>Bactrocera</taxon>
        <taxon>Bactrocera</taxon>
    </lineage>
</organism>
<gene>
    <name evidence="2" type="primary">LOC125775373</name>
</gene>
<evidence type="ECO:0000313" key="1">
    <source>
        <dbReference type="Proteomes" id="UP001652620"/>
    </source>
</evidence>
<dbReference type="GeneID" id="125775373"/>
<accession>A0ABM3IXZ5</accession>
<reference evidence="1" key="1">
    <citation type="submission" date="2025-05" db="UniProtKB">
        <authorList>
            <consortium name="RefSeq"/>
        </authorList>
    </citation>
    <scope>NUCLEOTIDE SEQUENCE [LARGE SCALE GENOMIC DNA]</scope>
</reference>
<dbReference type="PANTHER" id="PTHR47331">
    <property type="entry name" value="PHD-TYPE DOMAIN-CONTAINING PROTEIN"/>
    <property type="match status" value="1"/>
</dbReference>
<dbReference type="Proteomes" id="UP001652620">
    <property type="component" value="Chromosome 1"/>
</dbReference>
<dbReference type="InterPro" id="IPR043502">
    <property type="entry name" value="DNA/RNA_pol_sf"/>
</dbReference>
<dbReference type="SUPFAM" id="SSF56672">
    <property type="entry name" value="DNA/RNA polymerases"/>
    <property type="match status" value="1"/>
</dbReference>
<dbReference type="InterPro" id="IPR008042">
    <property type="entry name" value="Retrotrans_Pao"/>
</dbReference>
<dbReference type="Pfam" id="PF05380">
    <property type="entry name" value="Peptidase_A17"/>
    <property type="match status" value="1"/>
</dbReference>
<proteinExistence type="predicted"/>
<protein>
    <submittedName>
        <fullName evidence="2">Uncharacterized protein LOC125775373 isoform X1</fullName>
    </submittedName>
</protein>
<sequence>MQRLWELETVDWKPNPISPDHRICERHFIATTQQDTTGRIIVRLPFKDNPAALGASFDIARCRFLANERRLSQSPVTYFQYVSFMEEYERLGHMSAVEAPKLDEPHYYIPHHCVLKPTSASTKLRVVFDASCQTTTQTSLNDLLLVGPTIQTELYMLVLRFRLYRYAITADVTKMYRQVSLNKNDRKFHYILWRAFADADLLTYQLNTVTYGTASAPYLAVRSLHYLADKHMAEFPIGAAAVKTSFDVDDFLCGADDTDALHKLKEEVIEILRRGQFPLSKWHSNHSDFMEIQTMKELSITDDFTSSALGVTWNKRNNTFLFSFTPKQVHKSVTKRTILSIASLLFDPLGVLSPLVITSKIIMQELWLLKLDWDESVPQHIHQAWNCCLASLNSLS</sequence>
<dbReference type="PANTHER" id="PTHR47331:SF1">
    <property type="entry name" value="GAG-LIKE PROTEIN"/>
    <property type="match status" value="1"/>
</dbReference>